<comment type="caution">
    <text evidence="6">The sequence shown here is derived from an EMBL/GenBank/DDBJ whole genome shotgun (WGS) entry which is preliminary data.</text>
</comment>
<proteinExistence type="predicted"/>
<dbReference type="Proteomes" id="UP001489897">
    <property type="component" value="Unassembled WGS sequence"/>
</dbReference>
<accession>A0ABU9RQ82</accession>
<evidence type="ECO:0000313" key="6">
    <source>
        <dbReference type="EMBL" id="MEM5422232.1"/>
    </source>
</evidence>
<gene>
    <name evidence="6" type="ORF">VSR73_14320</name>
</gene>
<reference evidence="6 7" key="1">
    <citation type="submission" date="2024-01" db="EMBL/GenBank/DDBJ databases">
        <title>The diversity of rhizobia nodulating Mimosa spp. in eleven states of Brazil covering several biomes is determined by host plant, location, and edaphic factors.</title>
        <authorList>
            <person name="Rouws L."/>
            <person name="Barauna A."/>
            <person name="Beukes C."/>
            <person name="De Faria S.M."/>
            <person name="Gross E."/>
            <person name="Dos Reis Junior F.B."/>
            <person name="Simon M."/>
            <person name="Maluk M."/>
            <person name="Odee D.W."/>
            <person name="Kenicer G."/>
            <person name="Young J.P.W."/>
            <person name="Reis V.M."/>
            <person name="Zilli J."/>
            <person name="James E.K."/>
        </authorList>
    </citation>
    <scope>NUCLEOTIDE SEQUENCE [LARGE SCALE GENOMIC DNA]</scope>
    <source>
        <strain evidence="6 7">JPY167</strain>
    </source>
</reference>
<feature type="transmembrane region" description="Helical" evidence="4">
    <location>
        <begin position="51"/>
        <end position="77"/>
    </location>
</feature>
<feature type="domain" description="Cytochrome c" evidence="5">
    <location>
        <begin position="71"/>
        <end position="178"/>
    </location>
</feature>
<dbReference type="RefSeq" id="WP_256094851.1">
    <property type="nucleotide sequence ID" value="NZ_JAYMRV010000004.1"/>
</dbReference>
<protein>
    <submittedName>
        <fullName evidence="6">Cytochrome C</fullName>
    </submittedName>
</protein>
<dbReference type="EMBL" id="JAYMRV010000004">
    <property type="protein sequence ID" value="MEM5422232.1"/>
    <property type="molecule type" value="Genomic_DNA"/>
</dbReference>
<evidence type="ECO:0000256" key="4">
    <source>
        <dbReference type="SAM" id="Phobius"/>
    </source>
</evidence>
<evidence type="ECO:0000256" key="1">
    <source>
        <dbReference type="ARBA" id="ARBA00022723"/>
    </source>
</evidence>
<keyword evidence="4" id="KW-1133">Transmembrane helix</keyword>
<evidence type="ECO:0000256" key="2">
    <source>
        <dbReference type="ARBA" id="ARBA00023004"/>
    </source>
</evidence>
<name>A0ABU9RQ82_9BURK</name>
<sequence>MNGFTSWSLALLDRRGTRNTDSSSHCRRDVFAPCGAGVAAMTKLLVSHAAFHHWLFCGWALAFVLLALLPATIAHALPIFARQTGQSCVACHAGGQFPELTPYGRMFKLTGYTLGERTIPIAAMAIGNLSQTRVNTDASGNTINTKNGLPIFDFASIFLAGKITDKIGAFTQFTYTNYDHQNGETNKWEGHWASDNTDFRFVDRIMGEANDLILGATLHNNPTVQDVWNSAPAWGYPYISSTISPVAKIPNLPVIEGSLASQVVGFGGYLYWNKTVYAELTAYSTADGIWSFMSHGNREGNAAHPQIYLRGYNPYARIALTRDWGPHSAMVGAFLLNVNIYPNDSNQFPIFTQGVTRYRDYGVDAQYEYLLEPHTITAQARYVRENVHDPNNLVLSDSTSGNLDSLRIKASYVYQAKYGFSLSFFNTTGSPDSTAYAASANFHPNTQGWTPEIFWIPNQRIRIGIQYTHYTKFLGATSNYDGAGRNARDNDTLFIYLWAASW</sequence>
<keyword evidence="4" id="KW-0472">Membrane</keyword>
<evidence type="ECO:0000313" key="7">
    <source>
        <dbReference type="Proteomes" id="UP001489897"/>
    </source>
</evidence>
<dbReference type="InterPro" id="IPR009056">
    <property type="entry name" value="Cyt_c-like_dom"/>
</dbReference>
<keyword evidence="4" id="KW-0812">Transmembrane</keyword>
<evidence type="ECO:0000256" key="3">
    <source>
        <dbReference type="PROSITE-ProRule" id="PRU00433"/>
    </source>
</evidence>
<organism evidence="6 7">
    <name type="scientific">Paraburkholderia ferrariae</name>
    <dbReference type="NCBI Taxonomy" id="386056"/>
    <lineage>
        <taxon>Bacteria</taxon>
        <taxon>Pseudomonadati</taxon>
        <taxon>Pseudomonadota</taxon>
        <taxon>Betaproteobacteria</taxon>
        <taxon>Burkholderiales</taxon>
        <taxon>Burkholderiaceae</taxon>
        <taxon>Paraburkholderia</taxon>
    </lineage>
</organism>
<keyword evidence="2 3" id="KW-0408">Iron</keyword>
<keyword evidence="3" id="KW-0349">Heme</keyword>
<dbReference type="PROSITE" id="PS51007">
    <property type="entry name" value="CYTC"/>
    <property type="match status" value="1"/>
</dbReference>
<keyword evidence="1 3" id="KW-0479">Metal-binding</keyword>
<keyword evidence="7" id="KW-1185">Reference proteome</keyword>
<evidence type="ECO:0000259" key="5">
    <source>
        <dbReference type="PROSITE" id="PS51007"/>
    </source>
</evidence>